<reference evidence="3 4" key="1">
    <citation type="submission" date="2020-12" db="EMBL/GenBank/DDBJ databases">
        <title>Bacterial novel species Adhaeribacter sp. BT258 isolated from soil.</title>
        <authorList>
            <person name="Jung H.-Y."/>
        </authorList>
    </citation>
    <scope>NUCLEOTIDE SEQUENCE [LARGE SCALE GENOMIC DNA]</scope>
    <source>
        <strain evidence="3 4">BT258</strain>
    </source>
</reference>
<dbReference type="InterPro" id="IPR022409">
    <property type="entry name" value="PKD/Chitinase_dom"/>
</dbReference>
<accession>A0ABS1BXN2</accession>
<dbReference type="Gene3D" id="2.60.40.10">
    <property type="entry name" value="Immunoglobulins"/>
    <property type="match status" value="1"/>
</dbReference>
<dbReference type="InterPro" id="IPR035986">
    <property type="entry name" value="PKD_dom_sf"/>
</dbReference>
<dbReference type="InterPro" id="IPR013783">
    <property type="entry name" value="Ig-like_fold"/>
</dbReference>
<feature type="signal peptide" evidence="1">
    <location>
        <begin position="1"/>
        <end position="22"/>
    </location>
</feature>
<dbReference type="SUPFAM" id="SSF49299">
    <property type="entry name" value="PKD domain"/>
    <property type="match status" value="1"/>
</dbReference>
<evidence type="ECO:0000259" key="2">
    <source>
        <dbReference type="PROSITE" id="PS50093"/>
    </source>
</evidence>
<evidence type="ECO:0000313" key="4">
    <source>
        <dbReference type="Proteomes" id="UP000644147"/>
    </source>
</evidence>
<dbReference type="Pfam" id="PF00801">
    <property type="entry name" value="PKD"/>
    <property type="match status" value="1"/>
</dbReference>
<keyword evidence="4" id="KW-1185">Reference proteome</keyword>
<dbReference type="InterPro" id="IPR000601">
    <property type="entry name" value="PKD_dom"/>
</dbReference>
<feature type="chain" id="PRO_5046070165" evidence="1">
    <location>
        <begin position="23"/>
        <end position="253"/>
    </location>
</feature>
<dbReference type="PROSITE" id="PS50093">
    <property type="entry name" value="PKD"/>
    <property type="match status" value="1"/>
</dbReference>
<name>A0ABS1BXN2_9BACT</name>
<dbReference type="EMBL" id="JAEHFX010000001">
    <property type="protein sequence ID" value="MBK0401899.1"/>
    <property type="molecule type" value="Genomic_DNA"/>
</dbReference>
<dbReference type="SMART" id="SM00089">
    <property type="entry name" value="PKD"/>
    <property type="match status" value="1"/>
</dbReference>
<organism evidence="3 4">
    <name type="scientific">Adhaeribacter terrigena</name>
    <dbReference type="NCBI Taxonomy" id="2793070"/>
    <lineage>
        <taxon>Bacteria</taxon>
        <taxon>Pseudomonadati</taxon>
        <taxon>Bacteroidota</taxon>
        <taxon>Cytophagia</taxon>
        <taxon>Cytophagales</taxon>
        <taxon>Hymenobacteraceae</taxon>
        <taxon>Adhaeribacter</taxon>
    </lineage>
</organism>
<evidence type="ECO:0000256" key="1">
    <source>
        <dbReference type="SAM" id="SignalP"/>
    </source>
</evidence>
<comment type="caution">
    <text evidence="3">The sequence shown here is derived from an EMBL/GenBank/DDBJ whole genome shotgun (WGS) entry which is preliminary data.</text>
</comment>
<keyword evidence="1" id="KW-0732">Signal</keyword>
<evidence type="ECO:0000313" key="3">
    <source>
        <dbReference type="EMBL" id="MBK0401899.1"/>
    </source>
</evidence>
<sequence length="253" mass="28577">MSAYSSLITRFLILLFVGFNFAACKGNHSDEPAPATVKPVSAATVGFTSDLQLADVNQTVTFTNLSANAARYTWYFGDGDSAHTVNAKHKFLHPGKYQVILKAYDHQNVPAIKSMQFAVGERFISGLVINKLKFTDPSGLPWDNGTGPDLWFGYIKITQENYLSMRRIKNNLQASQIPYRHTLETNPFLNEDYKFVLAEFDSTSATTYTSRQMTSWILNPARSAKWDSVTQTGYVELKNNDYEVRFNLKLKLE</sequence>
<dbReference type="Proteomes" id="UP000644147">
    <property type="component" value="Unassembled WGS sequence"/>
</dbReference>
<dbReference type="RefSeq" id="WP_200504500.1">
    <property type="nucleotide sequence ID" value="NZ_JAEHFX010000001.1"/>
</dbReference>
<protein>
    <submittedName>
        <fullName evidence="3">PKD domain-containing protein</fullName>
    </submittedName>
</protein>
<feature type="domain" description="PKD" evidence="2">
    <location>
        <begin position="66"/>
        <end position="105"/>
    </location>
</feature>
<dbReference type="CDD" id="cd00146">
    <property type="entry name" value="PKD"/>
    <property type="match status" value="1"/>
</dbReference>
<proteinExistence type="predicted"/>
<gene>
    <name evidence="3" type="ORF">I5M27_02815</name>
</gene>